<accession>A0A1T4XFX0</accession>
<dbReference type="RefSeq" id="WP_078923384.1">
    <property type="nucleotide sequence ID" value="NZ_FUYB01000017.1"/>
</dbReference>
<name>A0A1T4XFX0_9GAMM</name>
<gene>
    <name evidence="1" type="ORF">SAMN02745130_02928</name>
</gene>
<reference evidence="2" key="1">
    <citation type="submission" date="2017-02" db="EMBL/GenBank/DDBJ databases">
        <authorList>
            <person name="Varghese N."/>
            <person name="Submissions S."/>
        </authorList>
    </citation>
    <scope>NUCLEOTIDE SEQUENCE [LARGE SCALE GENOMIC DNA]</scope>
    <source>
        <strain evidence="2">ATCC 49788</strain>
    </source>
</reference>
<evidence type="ECO:0000313" key="1">
    <source>
        <dbReference type="EMBL" id="SKA88399.1"/>
    </source>
</evidence>
<sequence length="85" mass="9711">MDYQTRLKSLLKVRSEQAASTLPTKLTALERLRQANAAVGIPLVELLQWYQDDLTAIETDPELTDSKLIAYVQDYAKRRRGEQTC</sequence>
<dbReference type="Proteomes" id="UP000190460">
    <property type="component" value="Unassembled WGS sequence"/>
</dbReference>
<dbReference type="STRING" id="92487.SAMN02745130_02928"/>
<organism evidence="1 2">
    <name type="scientific">Thiothrix eikelboomii</name>
    <dbReference type="NCBI Taxonomy" id="92487"/>
    <lineage>
        <taxon>Bacteria</taxon>
        <taxon>Pseudomonadati</taxon>
        <taxon>Pseudomonadota</taxon>
        <taxon>Gammaproteobacteria</taxon>
        <taxon>Thiotrichales</taxon>
        <taxon>Thiotrichaceae</taxon>
        <taxon>Thiothrix</taxon>
    </lineage>
</organism>
<dbReference type="AlphaFoldDB" id="A0A1T4XFX0"/>
<protein>
    <submittedName>
        <fullName evidence="1">Uncharacterized protein</fullName>
    </submittedName>
</protein>
<evidence type="ECO:0000313" key="2">
    <source>
        <dbReference type="Proteomes" id="UP000190460"/>
    </source>
</evidence>
<keyword evidence="2" id="KW-1185">Reference proteome</keyword>
<dbReference type="EMBL" id="FUYB01000017">
    <property type="protein sequence ID" value="SKA88399.1"/>
    <property type="molecule type" value="Genomic_DNA"/>
</dbReference>
<proteinExistence type="predicted"/>